<dbReference type="EMBL" id="SIJK02000018">
    <property type="protein sequence ID" value="MBP1466358.1"/>
    <property type="molecule type" value="Genomic_DNA"/>
</dbReference>
<dbReference type="InterPro" id="IPR051325">
    <property type="entry name" value="Nudix_hydrolase_domain"/>
</dbReference>
<evidence type="ECO:0000313" key="5">
    <source>
        <dbReference type="Proteomes" id="UP001193081"/>
    </source>
</evidence>
<feature type="domain" description="Nudix hydrolase" evidence="3">
    <location>
        <begin position="4"/>
        <end position="136"/>
    </location>
</feature>
<dbReference type="Pfam" id="PF00293">
    <property type="entry name" value="NUDIX"/>
    <property type="match status" value="1"/>
</dbReference>
<dbReference type="PANTHER" id="PTHR21340">
    <property type="entry name" value="DIADENOSINE 5,5-P1,P4-TETRAPHOSPHATE PYROPHOSPHOHYDROLASE MUTT"/>
    <property type="match status" value="1"/>
</dbReference>
<dbReference type="RefSeq" id="WP_135478355.1">
    <property type="nucleotide sequence ID" value="NZ_SIJK02000018.1"/>
</dbReference>
<keyword evidence="5" id="KW-1185">Reference proteome</keyword>
<dbReference type="PROSITE" id="PS51462">
    <property type="entry name" value="NUDIX"/>
    <property type="match status" value="1"/>
</dbReference>
<name>A0ABS4DA80_9CHLR</name>
<dbReference type="Gene3D" id="3.90.79.10">
    <property type="entry name" value="Nucleoside Triphosphate Pyrophosphohydrolase"/>
    <property type="match status" value="1"/>
</dbReference>
<evidence type="ECO:0000256" key="2">
    <source>
        <dbReference type="RuleBase" id="RU003476"/>
    </source>
</evidence>
<dbReference type="InterPro" id="IPR020084">
    <property type="entry name" value="NUDIX_hydrolase_CS"/>
</dbReference>
<dbReference type="InterPro" id="IPR000086">
    <property type="entry name" value="NUDIX_hydrolase_dom"/>
</dbReference>
<dbReference type="InterPro" id="IPR020476">
    <property type="entry name" value="Nudix_hydrolase"/>
</dbReference>
<protein>
    <submittedName>
        <fullName evidence="4">NUDIX hydrolase</fullName>
    </submittedName>
</protein>
<dbReference type="GO" id="GO:0016787">
    <property type="term" value="F:hydrolase activity"/>
    <property type="evidence" value="ECO:0007669"/>
    <property type="project" value="UniProtKB-KW"/>
</dbReference>
<gene>
    <name evidence="4" type="ORF">EYB53_011645</name>
</gene>
<keyword evidence="1 2" id="KW-0378">Hydrolase</keyword>
<proteinExistence type="inferred from homology"/>
<accession>A0ABS4DA80</accession>
<sequence>MSNRTIRAAGGVVYSHAPDGSLQLLLICDRYKTWTLPKGHVEPGEDDETAAIREIVEETGITCVIERPLSRVRYPIYKRGVWRDKEVAYFLAQAPYDPPIPAVDEGIIQATWVSPETALTTLAYAQVREVVRRALAMIKTQGER</sequence>
<comment type="similarity">
    <text evidence="2">Belongs to the Nudix hydrolase family.</text>
</comment>
<dbReference type="InterPro" id="IPR015797">
    <property type="entry name" value="NUDIX_hydrolase-like_dom_sf"/>
</dbReference>
<evidence type="ECO:0000313" key="4">
    <source>
        <dbReference type="EMBL" id="MBP1466358.1"/>
    </source>
</evidence>
<dbReference type="PANTHER" id="PTHR21340:SF0">
    <property type="entry name" value="BIS(5'-NUCLEOSYL)-TETRAPHOSPHATASE [ASYMMETRICAL]"/>
    <property type="match status" value="1"/>
</dbReference>
<organism evidence="4 5">
    <name type="scientific">Candidatus Chloroploca mongolica</name>
    <dbReference type="NCBI Taxonomy" id="2528176"/>
    <lineage>
        <taxon>Bacteria</taxon>
        <taxon>Bacillati</taxon>
        <taxon>Chloroflexota</taxon>
        <taxon>Chloroflexia</taxon>
        <taxon>Chloroflexales</taxon>
        <taxon>Chloroflexineae</taxon>
        <taxon>Oscillochloridaceae</taxon>
        <taxon>Candidatus Chloroploca</taxon>
    </lineage>
</organism>
<dbReference type="PRINTS" id="PR00502">
    <property type="entry name" value="NUDIXFAMILY"/>
</dbReference>
<evidence type="ECO:0000256" key="1">
    <source>
        <dbReference type="ARBA" id="ARBA00022801"/>
    </source>
</evidence>
<evidence type="ECO:0000259" key="3">
    <source>
        <dbReference type="PROSITE" id="PS51462"/>
    </source>
</evidence>
<dbReference type="SUPFAM" id="SSF55811">
    <property type="entry name" value="Nudix"/>
    <property type="match status" value="1"/>
</dbReference>
<comment type="caution">
    <text evidence="4">The sequence shown here is derived from an EMBL/GenBank/DDBJ whole genome shotgun (WGS) entry which is preliminary data.</text>
</comment>
<reference evidence="4 5" key="1">
    <citation type="submission" date="2021-03" db="EMBL/GenBank/DDBJ databases">
        <authorList>
            <person name="Grouzdev D.S."/>
        </authorList>
    </citation>
    <scope>NUCLEOTIDE SEQUENCE [LARGE SCALE GENOMIC DNA]</scope>
    <source>
        <strain evidence="4 5">M50-1</strain>
    </source>
</reference>
<dbReference type="PROSITE" id="PS00893">
    <property type="entry name" value="NUDIX_BOX"/>
    <property type="match status" value="1"/>
</dbReference>
<dbReference type="Proteomes" id="UP001193081">
    <property type="component" value="Unassembled WGS sequence"/>
</dbReference>
<dbReference type="CDD" id="cd03673">
    <property type="entry name" value="NUDIX_Ap6A_hydrolase"/>
    <property type="match status" value="1"/>
</dbReference>